<dbReference type="Pfam" id="PF00015">
    <property type="entry name" value="MCPsignal"/>
    <property type="match status" value="1"/>
</dbReference>
<proteinExistence type="inferred from homology"/>
<dbReference type="PANTHER" id="PTHR43531:SF11">
    <property type="entry name" value="METHYL-ACCEPTING CHEMOTAXIS PROTEIN 3"/>
    <property type="match status" value="1"/>
</dbReference>
<dbReference type="AlphaFoldDB" id="A0A1P8MY76"/>
<dbReference type="Proteomes" id="UP000186336">
    <property type="component" value="Chromosome"/>
</dbReference>
<sequence>MTAMNRLGDVTDVLGQQSGATGIAARVELLRAVDMIRSHCARATLYCAAGMLFDDPEDHKKCIEGIQRAMPGAHSGVRLLAGTQPERGIDPEALSWLRHTVSDLPESVDAMRRFVAEVTDVARQFEQGTCDAGHLRELTRFAATEFNAHFAKLVNRLSAELHGDRVARRATATQTGADARTALHEISEISQNVGLIAINASIEAAHVGEQGRGFAIIATEIRELSEKIEQANARVQTQVDALIRQVIDD</sequence>
<dbReference type="GO" id="GO:0004888">
    <property type="term" value="F:transmembrane signaling receptor activity"/>
    <property type="evidence" value="ECO:0007669"/>
    <property type="project" value="InterPro"/>
</dbReference>
<keyword evidence="1" id="KW-0145">Chemotaxis</keyword>
<comment type="similarity">
    <text evidence="2">Belongs to the methyl-accepting chemotaxis (MCP) protein family.</text>
</comment>
<evidence type="ECO:0000256" key="2">
    <source>
        <dbReference type="ARBA" id="ARBA00029447"/>
    </source>
</evidence>
<keyword evidence="4" id="KW-0175">Coiled coil</keyword>
<dbReference type="RefSeq" id="WP_076629379.1">
    <property type="nucleotide sequence ID" value="NZ_CP019312.1"/>
</dbReference>
<dbReference type="PANTHER" id="PTHR43531">
    <property type="entry name" value="PROTEIN ICFG"/>
    <property type="match status" value="1"/>
</dbReference>
<dbReference type="InterPro" id="IPR004090">
    <property type="entry name" value="Chemotax_Me-accpt_rcpt"/>
</dbReference>
<keyword evidence="3" id="KW-0807">Transducer</keyword>
<accession>A0A1P8MY76</accession>
<organism evidence="6 7">
    <name type="scientific">Tateyamaria omphalii</name>
    <dbReference type="NCBI Taxonomy" id="299262"/>
    <lineage>
        <taxon>Bacteria</taxon>
        <taxon>Pseudomonadati</taxon>
        <taxon>Pseudomonadota</taxon>
        <taxon>Alphaproteobacteria</taxon>
        <taxon>Rhodobacterales</taxon>
        <taxon>Roseobacteraceae</taxon>
        <taxon>Tateyamaria</taxon>
    </lineage>
</organism>
<keyword evidence="7" id="KW-1185">Reference proteome</keyword>
<dbReference type="EMBL" id="CP019312">
    <property type="protein sequence ID" value="APX12958.1"/>
    <property type="molecule type" value="Genomic_DNA"/>
</dbReference>
<protein>
    <recommendedName>
        <fullName evidence="5">Methyl-accepting transducer domain-containing protein</fullName>
    </recommendedName>
</protein>
<evidence type="ECO:0000256" key="3">
    <source>
        <dbReference type="PROSITE-ProRule" id="PRU00284"/>
    </source>
</evidence>
<dbReference type="PRINTS" id="PR00260">
    <property type="entry name" value="CHEMTRNSDUCR"/>
</dbReference>
<dbReference type="InterPro" id="IPR004089">
    <property type="entry name" value="MCPsignal_dom"/>
</dbReference>
<dbReference type="GO" id="GO:0005886">
    <property type="term" value="C:plasma membrane"/>
    <property type="evidence" value="ECO:0007669"/>
    <property type="project" value="TreeGrafter"/>
</dbReference>
<feature type="domain" description="Methyl-accepting transducer" evidence="5">
    <location>
        <begin position="186"/>
        <end position="249"/>
    </location>
</feature>
<evidence type="ECO:0000313" key="6">
    <source>
        <dbReference type="EMBL" id="APX12958.1"/>
    </source>
</evidence>
<dbReference type="KEGG" id="tom:BWR18_15655"/>
<feature type="coiled-coil region" evidence="4">
    <location>
        <begin position="214"/>
        <end position="245"/>
    </location>
</feature>
<gene>
    <name evidence="6" type="ORF">BWR18_15655</name>
</gene>
<evidence type="ECO:0000313" key="7">
    <source>
        <dbReference type="Proteomes" id="UP000186336"/>
    </source>
</evidence>
<dbReference type="SUPFAM" id="SSF58104">
    <property type="entry name" value="Methyl-accepting chemotaxis protein (MCP) signaling domain"/>
    <property type="match status" value="1"/>
</dbReference>
<dbReference type="STRING" id="299262.BWR18_15655"/>
<dbReference type="PROSITE" id="PS50111">
    <property type="entry name" value="CHEMOTAXIS_TRANSDUC_2"/>
    <property type="match status" value="1"/>
</dbReference>
<dbReference type="GO" id="GO:0006935">
    <property type="term" value="P:chemotaxis"/>
    <property type="evidence" value="ECO:0007669"/>
    <property type="project" value="UniProtKB-KW"/>
</dbReference>
<dbReference type="InterPro" id="IPR051310">
    <property type="entry name" value="MCP_chemotaxis"/>
</dbReference>
<name>A0A1P8MY76_9RHOB</name>
<evidence type="ECO:0000259" key="5">
    <source>
        <dbReference type="PROSITE" id="PS50111"/>
    </source>
</evidence>
<dbReference type="Gene3D" id="1.10.287.950">
    <property type="entry name" value="Methyl-accepting chemotaxis protein"/>
    <property type="match status" value="1"/>
</dbReference>
<evidence type="ECO:0000256" key="4">
    <source>
        <dbReference type="SAM" id="Coils"/>
    </source>
</evidence>
<dbReference type="GO" id="GO:0007165">
    <property type="term" value="P:signal transduction"/>
    <property type="evidence" value="ECO:0007669"/>
    <property type="project" value="UniProtKB-KW"/>
</dbReference>
<reference evidence="6 7" key="1">
    <citation type="submission" date="2017-01" db="EMBL/GenBank/DDBJ databases">
        <title>Complete genome of Tateyamaria omphalii DOK1-4 isolated from seawater in Dokdo.</title>
        <authorList>
            <person name="Kim J.H."/>
            <person name="Chi W.-J."/>
        </authorList>
    </citation>
    <scope>NUCLEOTIDE SEQUENCE [LARGE SCALE GENOMIC DNA]</scope>
    <source>
        <strain evidence="6 7">DOK1-4</strain>
    </source>
</reference>
<evidence type="ECO:0000256" key="1">
    <source>
        <dbReference type="ARBA" id="ARBA00022500"/>
    </source>
</evidence>